<evidence type="ECO:0000313" key="4">
    <source>
        <dbReference type="EMBL" id="OLF47566.1"/>
    </source>
</evidence>
<dbReference type="GO" id="GO:0016787">
    <property type="term" value="F:hydrolase activity"/>
    <property type="evidence" value="ECO:0007669"/>
    <property type="project" value="UniProtKB-KW"/>
</dbReference>
<dbReference type="PANTHER" id="PTHR43046:SF14">
    <property type="entry name" value="MUTT_NUDIX FAMILY PROTEIN"/>
    <property type="match status" value="1"/>
</dbReference>
<comment type="cofactor">
    <cofactor evidence="1">
        <name>Mg(2+)</name>
        <dbReference type="ChEBI" id="CHEBI:18420"/>
    </cofactor>
</comment>
<proteinExistence type="predicted"/>
<name>A0A1Q8E702_9STRE</name>
<accession>A0A1Q8E702</accession>
<protein>
    <submittedName>
        <fullName evidence="4">NUDIX hydrolase</fullName>
    </submittedName>
</protein>
<gene>
    <name evidence="4" type="ORF">BU202_07225</name>
</gene>
<dbReference type="InterPro" id="IPR000086">
    <property type="entry name" value="NUDIX_hydrolase_dom"/>
</dbReference>
<dbReference type="AlphaFoldDB" id="A0A1Q8E702"/>
<dbReference type="PROSITE" id="PS00893">
    <property type="entry name" value="NUDIX_BOX"/>
    <property type="match status" value="1"/>
</dbReference>
<evidence type="ECO:0000256" key="2">
    <source>
        <dbReference type="ARBA" id="ARBA00022801"/>
    </source>
</evidence>
<dbReference type="CDD" id="cd04688">
    <property type="entry name" value="NUDIX_Hydrolase"/>
    <property type="match status" value="1"/>
</dbReference>
<comment type="caution">
    <text evidence="4">The sequence shown here is derived from an EMBL/GenBank/DDBJ whole genome shotgun (WGS) entry which is preliminary data.</text>
</comment>
<dbReference type="PANTHER" id="PTHR43046">
    <property type="entry name" value="GDP-MANNOSE MANNOSYL HYDROLASE"/>
    <property type="match status" value="1"/>
</dbReference>
<keyword evidence="2 4" id="KW-0378">Hydrolase</keyword>
<dbReference type="Pfam" id="PF00293">
    <property type="entry name" value="NUDIX"/>
    <property type="match status" value="1"/>
</dbReference>
<sequence>MRYRVDFRTKKDQQIFGVRATALILKDQKLFLSYREDTKKYYTIGGAVKVGESTEDAVVREVKEELGIAVAVKQLAFIVENQFTAVDKGEMIDFHNIEFHYLVEPLEEVPYNMMEEGDTSPCYGIKVDNLVNIDVVPAFLKTSLPNWSGNVEQIRLKETRK</sequence>
<dbReference type="InterPro" id="IPR020084">
    <property type="entry name" value="NUDIX_hydrolase_CS"/>
</dbReference>
<dbReference type="InterPro" id="IPR015797">
    <property type="entry name" value="NUDIX_hydrolase-like_dom_sf"/>
</dbReference>
<organism evidence="4 5">
    <name type="scientific">Streptococcus cuniculi</name>
    <dbReference type="NCBI Taxonomy" id="1432788"/>
    <lineage>
        <taxon>Bacteria</taxon>
        <taxon>Bacillati</taxon>
        <taxon>Bacillota</taxon>
        <taxon>Bacilli</taxon>
        <taxon>Lactobacillales</taxon>
        <taxon>Streptococcaceae</taxon>
        <taxon>Streptococcus</taxon>
    </lineage>
</organism>
<dbReference type="Proteomes" id="UP000186890">
    <property type="component" value="Unassembled WGS sequence"/>
</dbReference>
<dbReference type="SUPFAM" id="SSF55811">
    <property type="entry name" value="Nudix"/>
    <property type="match status" value="1"/>
</dbReference>
<evidence type="ECO:0000313" key="5">
    <source>
        <dbReference type="Proteomes" id="UP000186890"/>
    </source>
</evidence>
<dbReference type="Gene3D" id="3.90.79.10">
    <property type="entry name" value="Nucleoside Triphosphate Pyrophosphohydrolase"/>
    <property type="match status" value="1"/>
</dbReference>
<evidence type="ECO:0000256" key="1">
    <source>
        <dbReference type="ARBA" id="ARBA00001946"/>
    </source>
</evidence>
<dbReference type="EMBL" id="MSJM01000006">
    <property type="protein sequence ID" value="OLF47566.1"/>
    <property type="molecule type" value="Genomic_DNA"/>
</dbReference>
<feature type="domain" description="Nudix hydrolase" evidence="3">
    <location>
        <begin position="19"/>
        <end position="112"/>
    </location>
</feature>
<reference evidence="5" key="1">
    <citation type="submission" date="2016-12" db="EMBL/GenBank/DDBJ databases">
        <authorList>
            <person name="Gulvik C.A."/>
        </authorList>
    </citation>
    <scope>NUCLEOTIDE SEQUENCE [LARGE SCALE GENOMIC DNA]</scope>
    <source>
        <strain evidence="5">NED12-00049-6B</strain>
    </source>
</reference>
<evidence type="ECO:0000259" key="3">
    <source>
        <dbReference type="Pfam" id="PF00293"/>
    </source>
</evidence>
<keyword evidence="5" id="KW-1185">Reference proteome</keyword>